<gene>
    <name evidence="2" type="ORF">DF182_21715</name>
</gene>
<dbReference type="EMBL" id="QFFJ01000002">
    <property type="protein sequence ID" value="RBL89148.1"/>
    <property type="molecule type" value="Genomic_DNA"/>
</dbReference>
<keyword evidence="1" id="KW-1133">Transmembrane helix</keyword>
<accession>A0A365XSQ6</accession>
<keyword evidence="1" id="KW-0472">Membrane</keyword>
<dbReference type="Proteomes" id="UP000253410">
    <property type="component" value="Unassembled WGS sequence"/>
</dbReference>
<comment type="caution">
    <text evidence="2">The sequence shown here is derived from an EMBL/GenBank/DDBJ whole genome shotgun (WGS) entry which is preliminary data.</text>
</comment>
<protein>
    <recommendedName>
        <fullName evidence="4">DUF3667 domain-containing protein</fullName>
    </recommendedName>
</protein>
<reference evidence="2 3" key="1">
    <citation type="submission" date="2018-05" db="EMBL/GenBank/DDBJ databases">
        <title>Chitinophaga sp. K3CV102501T nov., isolated from isolated from a monsoon evergreen broad-leaved forest soil.</title>
        <authorList>
            <person name="Lv Y."/>
        </authorList>
    </citation>
    <scope>NUCLEOTIDE SEQUENCE [LARGE SCALE GENOMIC DNA]</scope>
    <source>
        <strain evidence="2 3">GDMCC 1.1325</strain>
    </source>
</reference>
<dbReference type="AlphaFoldDB" id="A0A365XSQ6"/>
<name>A0A365XSQ6_9BACT</name>
<organism evidence="2 3">
    <name type="scientific">Chitinophaga flava</name>
    <dbReference type="NCBI Taxonomy" id="2259036"/>
    <lineage>
        <taxon>Bacteria</taxon>
        <taxon>Pseudomonadati</taxon>
        <taxon>Bacteroidota</taxon>
        <taxon>Chitinophagia</taxon>
        <taxon>Chitinophagales</taxon>
        <taxon>Chitinophagaceae</taxon>
        <taxon>Chitinophaga</taxon>
    </lineage>
</organism>
<feature type="transmembrane region" description="Helical" evidence="1">
    <location>
        <begin position="193"/>
        <end position="211"/>
    </location>
</feature>
<dbReference type="InterPro" id="IPR022134">
    <property type="entry name" value="DUF3667"/>
</dbReference>
<evidence type="ECO:0000256" key="1">
    <source>
        <dbReference type="SAM" id="Phobius"/>
    </source>
</evidence>
<feature type="transmembrane region" description="Helical" evidence="1">
    <location>
        <begin position="223"/>
        <end position="243"/>
    </location>
</feature>
<sequence>MALKTQPLRKDNHCLNCGSEVPERFCSRCGQENTVQHETFGHLVGHFVADIFHYDSQLLLTLKYLATRPGLLSKEYWAGRRVMYVNPIKLYVFVSFVFFFFFFTLANGPDHEKNRHAVNRQAEMESSGLTNINVNGLDSEYKSVAEYDSIQAALPENKRNTGMDGRMQRGMAKLRENKKEAKEVLKEMFSHNLPKVMFILLPLFALLMKWSHRRSKMVYADHAIFTIHFHSFLFIILFVGLVLRYFFRSQTPLDLAYWGAFGYLVLGLRNAYKQSFWKSFIKASLLSITYLFVCVTVFVLFVVGVLSFY</sequence>
<feature type="transmembrane region" description="Helical" evidence="1">
    <location>
        <begin position="255"/>
        <end position="272"/>
    </location>
</feature>
<feature type="transmembrane region" description="Helical" evidence="1">
    <location>
        <begin position="284"/>
        <end position="308"/>
    </location>
</feature>
<feature type="transmembrane region" description="Helical" evidence="1">
    <location>
        <begin position="88"/>
        <end position="106"/>
    </location>
</feature>
<dbReference type="Pfam" id="PF12412">
    <property type="entry name" value="DUF3667"/>
    <property type="match status" value="1"/>
</dbReference>
<evidence type="ECO:0000313" key="2">
    <source>
        <dbReference type="EMBL" id="RBL89148.1"/>
    </source>
</evidence>
<keyword evidence="1" id="KW-0812">Transmembrane</keyword>
<keyword evidence="3" id="KW-1185">Reference proteome</keyword>
<evidence type="ECO:0000313" key="3">
    <source>
        <dbReference type="Proteomes" id="UP000253410"/>
    </source>
</evidence>
<proteinExistence type="predicted"/>
<dbReference type="OrthoDB" id="675873at2"/>
<evidence type="ECO:0008006" key="4">
    <source>
        <dbReference type="Google" id="ProtNLM"/>
    </source>
</evidence>